<dbReference type="RefSeq" id="WP_012862657.1">
    <property type="nucleotide sequence ID" value="NC_013517.1"/>
</dbReference>
<reference evidence="2 3" key="2">
    <citation type="journal article" date="2010" name="Stand. Genomic Sci.">
        <title>Complete genome sequence of Sebaldella termitidis type strain (NCTC 11300).</title>
        <authorList>
            <person name="Harmon-Smith M."/>
            <person name="Celia L."/>
            <person name="Chertkov O."/>
            <person name="Lapidus A."/>
            <person name="Copeland A."/>
            <person name="Glavina Del Rio T."/>
            <person name="Nolan M."/>
            <person name="Lucas S."/>
            <person name="Tice H."/>
            <person name="Cheng J.F."/>
            <person name="Han C."/>
            <person name="Detter J.C."/>
            <person name="Bruce D."/>
            <person name="Goodwin L."/>
            <person name="Pitluck S."/>
            <person name="Pati A."/>
            <person name="Liolios K."/>
            <person name="Ivanova N."/>
            <person name="Mavromatis K."/>
            <person name="Mikhailova N."/>
            <person name="Chen A."/>
            <person name="Palaniappan K."/>
            <person name="Land M."/>
            <person name="Hauser L."/>
            <person name="Chang Y.J."/>
            <person name="Jeffries C.D."/>
            <person name="Brettin T."/>
            <person name="Goker M."/>
            <person name="Beck B."/>
            <person name="Bristow J."/>
            <person name="Eisen J.A."/>
            <person name="Markowitz V."/>
            <person name="Hugenholtz P."/>
            <person name="Kyrpides N.C."/>
            <person name="Klenk H.P."/>
            <person name="Chen F."/>
        </authorList>
    </citation>
    <scope>NUCLEOTIDE SEQUENCE [LARGE SCALE GENOMIC DNA]</scope>
    <source>
        <strain evidence="3">ATCC 33386 / NCTC 11300</strain>
    </source>
</reference>
<dbReference type="AlphaFoldDB" id="D1APP1"/>
<sequence>MFKNFSIEKIIIFLFTVILAFAVYRILTADIKITLIPHITAVNFLYQMRFEFIPGIGYREAGGLFIIGQSCIGARLFICLFLILSICRIDNYEGFLKKIGRIFLFCITAVFLAYIITVFRITASIPFCRLENFQLIHTIFSLMVYFASGIGLYAFLSYKSEKKIINKEE</sequence>
<evidence type="ECO:0000313" key="2">
    <source>
        <dbReference type="EMBL" id="ACZ10075.1"/>
    </source>
</evidence>
<dbReference type="InterPro" id="IPR027551">
    <property type="entry name" value="Exosort_XrtK"/>
</dbReference>
<keyword evidence="1" id="KW-1133">Transmembrane helix</keyword>
<proteinExistence type="predicted"/>
<dbReference type="KEGG" id="str:Sterm_3234"/>
<name>D1APP1_SEBTE</name>
<gene>
    <name evidence="2" type="ordered locus">Sterm_3234</name>
</gene>
<dbReference type="NCBIfam" id="TIGR04287">
    <property type="entry name" value="exosort_XrtK"/>
    <property type="match status" value="1"/>
</dbReference>
<dbReference type="EMBL" id="CP001739">
    <property type="protein sequence ID" value="ACZ10075.1"/>
    <property type="molecule type" value="Genomic_DNA"/>
</dbReference>
<feature type="transmembrane region" description="Helical" evidence="1">
    <location>
        <begin position="99"/>
        <end position="123"/>
    </location>
</feature>
<dbReference type="Proteomes" id="UP000000845">
    <property type="component" value="Chromosome"/>
</dbReference>
<feature type="transmembrane region" description="Helical" evidence="1">
    <location>
        <begin position="7"/>
        <end position="27"/>
    </location>
</feature>
<keyword evidence="3" id="KW-1185">Reference proteome</keyword>
<accession>D1APP1</accession>
<organism evidence="2 3">
    <name type="scientific">Sebaldella termitidis (strain ATCC 33386 / NCTC 11300)</name>
    <dbReference type="NCBI Taxonomy" id="526218"/>
    <lineage>
        <taxon>Bacteria</taxon>
        <taxon>Fusobacteriati</taxon>
        <taxon>Fusobacteriota</taxon>
        <taxon>Fusobacteriia</taxon>
        <taxon>Fusobacteriales</taxon>
        <taxon>Leptotrichiaceae</taxon>
        <taxon>Sebaldella</taxon>
    </lineage>
</organism>
<evidence type="ECO:0000313" key="3">
    <source>
        <dbReference type="Proteomes" id="UP000000845"/>
    </source>
</evidence>
<evidence type="ECO:0000256" key="1">
    <source>
        <dbReference type="SAM" id="Phobius"/>
    </source>
</evidence>
<feature type="transmembrane region" description="Helical" evidence="1">
    <location>
        <begin position="64"/>
        <end position="87"/>
    </location>
</feature>
<dbReference type="STRING" id="526218.Sterm_3234"/>
<feature type="transmembrane region" description="Helical" evidence="1">
    <location>
        <begin position="135"/>
        <end position="156"/>
    </location>
</feature>
<keyword evidence="1" id="KW-0472">Membrane</keyword>
<evidence type="ECO:0008006" key="4">
    <source>
        <dbReference type="Google" id="ProtNLM"/>
    </source>
</evidence>
<keyword evidence="1" id="KW-0812">Transmembrane</keyword>
<protein>
    <recommendedName>
        <fullName evidence="4">Exosortase K</fullName>
    </recommendedName>
</protein>
<dbReference type="HOGENOM" id="CLU_1577419_0_0_0"/>
<reference evidence="3" key="1">
    <citation type="submission" date="2009-09" db="EMBL/GenBank/DDBJ databases">
        <title>The complete chromosome of Sebaldella termitidis ATCC 33386.</title>
        <authorList>
            <consortium name="US DOE Joint Genome Institute (JGI-PGF)"/>
            <person name="Lucas S."/>
            <person name="Copeland A."/>
            <person name="Lapidus A."/>
            <person name="Glavina del Rio T."/>
            <person name="Dalin E."/>
            <person name="Tice H."/>
            <person name="Bruce D."/>
            <person name="Goodwin L."/>
            <person name="Pitluck S."/>
            <person name="Kyrpides N."/>
            <person name="Mavromatis K."/>
            <person name="Ivanova N."/>
            <person name="Mikhailova N."/>
            <person name="Sims D."/>
            <person name="Meincke L."/>
            <person name="Brettin T."/>
            <person name="Detter J.C."/>
            <person name="Han C."/>
            <person name="Larimer F."/>
            <person name="Land M."/>
            <person name="Hauser L."/>
            <person name="Markowitz V."/>
            <person name="Cheng J.F."/>
            <person name="Hugenholtz P."/>
            <person name="Woyke T."/>
            <person name="Wu D."/>
            <person name="Eisen J.A."/>
        </authorList>
    </citation>
    <scope>NUCLEOTIDE SEQUENCE [LARGE SCALE GENOMIC DNA]</scope>
    <source>
        <strain evidence="3">ATCC 33386 / NCTC 11300</strain>
    </source>
</reference>